<dbReference type="InterPro" id="IPR032093">
    <property type="entry name" value="PhoD_N"/>
</dbReference>
<keyword evidence="4" id="KW-1185">Reference proteome</keyword>
<dbReference type="RefSeq" id="WP_160616263.1">
    <property type="nucleotide sequence ID" value="NZ_WTYR01000001.1"/>
</dbReference>
<proteinExistence type="predicted"/>
<sequence length="519" mass="58261">MITRRKLIQSAAAGLAVSTIGAPHILQAQSWFREYPFKLGVAAGDPSSDGFVIWTRIAPEPFEQHAGAPSSALPVQWEVAEDDRFRNVVAKGEALARPELGHSVHVELAGLKSDRPYWYRFVVGSDRSLTGRARTLPAAGASVDRLRFGVCGCQHYESGYYTAYRELAQDDDLAFVYHYGDFIYEYAYDYNYGPKRLPVPKVREHRLRELYSVDDYREHYAQYLLDLDLQAARSAHAVVPTFDDHEVQNNWVQDFSQDPSVPPEIFALRRQAAMQAWYENMPVRRSMIPNGPLILANRQLTFGSLAAINVLDTRSFRSNQPCDDRWGVTPCEGVYDKDAQVLGQAQERWLDDNLMRSDTRWNGIAQQVMMMPLNRRTYDDQPERAYNLDSWAGYDVPRKRLMKRLENVPNAVVLTGDEHQNYAGLLLSGDTPVAAECVVTSITSGGDGQDQRPGSDRILANNPQLQFINDQRGYGVCDVTAEAWRTDFMVLDKVSTPGGTLSKRASAVVEAGPANLTIA</sequence>
<reference evidence="3 4" key="1">
    <citation type="submission" date="2019-12" db="EMBL/GenBank/DDBJ databases">
        <title>Genomic-based taxomic classification of the family Erythrobacteraceae.</title>
        <authorList>
            <person name="Xu L."/>
        </authorList>
    </citation>
    <scope>NUCLEOTIDE SEQUENCE [LARGE SCALE GENOMIC DNA]</scope>
    <source>
        <strain evidence="3 4">LMG 29519</strain>
    </source>
</reference>
<dbReference type="InterPro" id="IPR029052">
    <property type="entry name" value="Metallo-depent_PP-like"/>
</dbReference>
<accession>A0A6I4U3T7</accession>
<dbReference type="PANTHER" id="PTHR43606:SF2">
    <property type="entry name" value="ALKALINE PHOSPHATASE FAMILY PROTEIN (AFU_ORTHOLOGUE AFUA_5G03860)"/>
    <property type="match status" value="1"/>
</dbReference>
<dbReference type="AlphaFoldDB" id="A0A6I4U3T7"/>
<evidence type="ECO:0000313" key="4">
    <source>
        <dbReference type="Proteomes" id="UP000429229"/>
    </source>
</evidence>
<dbReference type="Gene3D" id="2.60.40.380">
    <property type="entry name" value="Purple acid phosphatase-like, N-terminal"/>
    <property type="match status" value="1"/>
</dbReference>
<dbReference type="Pfam" id="PF09423">
    <property type="entry name" value="PhoD"/>
    <property type="match status" value="1"/>
</dbReference>
<dbReference type="OrthoDB" id="327733at2"/>
<dbReference type="SUPFAM" id="SSF56300">
    <property type="entry name" value="Metallo-dependent phosphatases"/>
    <property type="match status" value="1"/>
</dbReference>
<feature type="domain" description="PhoD-like phosphatase metallophosphatase" evidence="1">
    <location>
        <begin position="148"/>
        <end position="488"/>
    </location>
</feature>
<dbReference type="PANTHER" id="PTHR43606">
    <property type="entry name" value="PHOSPHATASE, PUTATIVE (AFU_ORTHOLOGUE AFUA_6G08710)-RELATED"/>
    <property type="match status" value="1"/>
</dbReference>
<name>A0A6I4U3T7_9SPHN</name>
<dbReference type="InterPro" id="IPR006311">
    <property type="entry name" value="TAT_signal"/>
</dbReference>
<protein>
    <submittedName>
        <fullName evidence="3">Alkaline phosphatase</fullName>
    </submittedName>
</protein>
<comment type="caution">
    <text evidence="3">The sequence shown here is derived from an EMBL/GenBank/DDBJ whole genome shotgun (WGS) entry which is preliminary data.</text>
</comment>
<organism evidence="3 4">
    <name type="scientific">Alteriqipengyuania halimionae</name>
    <dbReference type="NCBI Taxonomy" id="1926630"/>
    <lineage>
        <taxon>Bacteria</taxon>
        <taxon>Pseudomonadati</taxon>
        <taxon>Pseudomonadota</taxon>
        <taxon>Alphaproteobacteria</taxon>
        <taxon>Sphingomonadales</taxon>
        <taxon>Erythrobacteraceae</taxon>
        <taxon>Alteriqipengyuania</taxon>
    </lineage>
</organism>
<dbReference type="Pfam" id="PF16655">
    <property type="entry name" value="PhoD_N"/>
    <property type="match status" value="1"/>
</dbReference>
<dbReference type="PROSITE" id="PS51318">
    <property type="entry name" value="TAT"/>
    <property type="match status" value="1"/>
</dbReference>
<dbReference type="InterPro" id="IPR038607">
    <property type="entry name" value="PhoD-like_sf"/>
</dbReference>
<evidence type="ECO:0000259" key="1">
    <source>
        <dbReference type="Pfam" id="PF09423"/>
    </source>
</evidence>
<feature type="domain" description="Phospholipase D N-terminal" evidence="2">
    <location>
        <begin position="39"/>
        <end position="135"/>
    </location>
</feature>
<dbReference type="Proteomes" id="UP000429229">
    <property type="component" value="Unassembled WGS sequence"/>
</dbReference>
<evidence type="ECO:0000259" key="2">
    <source>
        <dbReference type="Pfam" id="PF16655"/>
    </source>
</evidence>
<dbReference type="EMBL" id="WTYR01000001">
    <property type="protein sequence ID" value="MXP09583.1"/>
    <property type="molecule type" value="Genomic_DNA"/>
</dbReference>
<dbReference type="CDD" id="cd07389">
    <property type="entry name" value="MPP_PhoD"/>
    <property type="match status" value="1"/>
</dbReference>
<gene>
    <name evidence="3" type="ORF">GRI68_05270</name>
</gene>
<dbReference type="Gene3D" id="3.60.21.70">
    <property type="entry name" value="PhoD-like phosphatase"/>
    <property type="match status" value="1"/>
</dbReference>
<dbReference type="InterPro" id="IPR018946">
    <property type="entry name" value="PhoD-like_MPP"/>
</dbReference>
<evidence type="ECO:0000313" key="3">
    <source>
        <dbReference type="EMBL" id="MXP09583.1"/>
    </source>
</evidence>
<dbReference type="InterPro" id="IPR052900">
    <property type="entry name" value="Phospholipid_Metab_Enz"/>
</dbReference>